<dbReference type="SUPFAM" id="SSF90123">
    <property type="entry name" value="ABC transporter transmembrane region"/>
    <property type="match status" value="1"/>
</dbReference>
<accession>A0A1V2H6Y5</accession>
<feature type="non-terminal residue" evidence="10">
    <location>
        <position position="1"/>
    </location>
</feature>
<keyword evidence="2 7" id="KW-0812">Transmembrane</keyword>
<feature type="transmembrane region" description="Helical" evidence="7">
    <location>
        <begin position="581"/>
        <end position="604"/>
    </location>
</feature>
<dbReference type="InterPro" id="IPR027417">
    <property type="entry name" value="P-loop_NTPase"/>
</dbReference>
<evidence type="ECO:0000259" key="9">
    <source>
        <dbReference type="PROSITE" id="PS50929"/>
    </source>
</evidence>
<sequence>GALAARAPAALGTGVDAWAEARAGGLARPLLPRPQADLALAPRGARQRPPAGTVVVAAEGARGGPLWLRLGGDWLLLGLERVGGLVPLPPGAWLTGGAGASCRPASAAEALRSGDWQEGLAGFNAALLEALPATLALQAADALNRHRLRAEREAEAEAARQAAYGEILGHAPACADVSDADPLMPVFRGVAAALGVTARRPARVKAIDLDAGSTLEELAGASALRLRPVRLDSGWWRQDLGPLFAHRADGAVVGLLPEGGGYRLLTPERPDGAPLDATTAAVLRPEAWSPLLPLPPRKLALADLLAAGMQRSAGDLAAIAATLLAGALLGQAVPLATGLAFTLLIPGGHLSELAQLGAALVLVAAAAWAVRLGGEVARQRIEARAGTGLHAAIWDRVIRQPLAVLNRQSVGETAARANAAIGLATQIRALGFSAVSSVAIILSSAAMMLLAQPLPAAIGLGLLALQMAAANLAGWLQGRAYASGEALSGLADAMVLQIVAGLVKLRLAGAEGRAIAVWAERFAGMRRRLVAARRIANGYDAFAAGFAILSTAGAFLVIALLQRVEPGRAAPSLASVMAFLSAYGLLAGAGTLLAKTVFQLWFLLPMRKFAQPLMDTPPEAEGGRVDPGRLSGALSFAGVAFRYGPADPWIFQGLDLSLRAGEMVAITGRSGAGKSTLVRLLLGLEQPAVGAIYLDGHDLRGLEPGAVRRQVATVLQGGRLPPGSLREAVRGGTGADDATVWAALERAALAADVRAMPMGLETVLTDAARVLSGGQAQRLLLARALVQKPSILVLDEATSALDNITQSAVMQAVRGLPVTRIVIAHRLSTIRQADRILVLENGRVAEAGRFEELLARPHGLFARQFAEEARWQAGSREAPPQAP</sequence>
<dbReference type="GO" id="GO:0140359">
    <property type="term" value="F:ABC-type transporter activity"/>
    <property type="evidence" value="ECO:0007669"/>
    <property type="project" value="InterPro"/>
</dbReference>
<feature type="domain" description="ABC transmembrane type-1" evidence="9">
    <location>
        <begin position="317"/>
        <end position="595"/>
    </location>
</feature>
<evidence type="ECO:0000256" key="7">
    <source>
        <dbReference type="SAM" id="Phobius"/>
    </source>
</evidence>
<feature type="transmembrane region" description="Helical" evidence="7">
    <location>
        <begin position="535"/>
        <end position="561"/>
    </location>
</feature>
<dbReference type="Proteomes" id="UP000188879">
    <property type="component" value="Unassembled WGS sequence"/>
</dbReference>
<feature type="transmembrane region" description="Helical" evidence="7">
    <location>
        <begin position="429"/>
        <end position="450"/>
    </location>
</feature>
<evidence type="ECO:0000313" key="11">
    <source>
        <dbReference type="Proteomes" id="UP000188879"/>
    </source>
</evidence>
<dbReference type="InterPro" id="IPR003439">
    <property type="entry name" value="ABC_transporter-like_ATP-bd"/>
</dbReference>
<reference evidence="10 11" key="1">
    <citation type="submission" date="2016-10" db="EMBL/GenBank/DDBJ databases">
        <title>Draft Genome sequence of Roseomonas sp. strain M3.</title>
        <authorList>
            <person name="Subhash Y."/>
            <person name="Lee S."/>
        </authorList>
    </citation>
    <scope>NUCLEOTIDE SEQUENCE [LARGE SCALE GENOMIC DNA]</scope>
    <source>
        <strain evidence="10 11">M3</strain>
    </source>
</reference>
<feature type="domain" description="ABC transporter" evidence="8">
    <location>
        <begin position="634"/>
        <end position="866"/>
    </location>
</feature>
<dbReference type="InterPro" id="IPR039421">
    <property type="entry name" value="Type_1_exporter"/>
</dbReference>
<dbReference type="GO" id="GO:0034040">
    <property type="term" value="F:ATPase-coupled lipid transmembrane transporter activity"/>
    <property type="evidence" value="ECO:0007669"/>
    <property type="project" value="TreeGrafter"/>
</dbReference>
<dbReference type="GO" id="GO:0005886">
    <property type="term" value="C:plasma membrane"/>
    <property type="evidence" value="ECO:0007669"/>
    <property type="project" value="UniProtKB-SubCell"/>
</dbReference>
<evidence type="ECO:0008006" key="12">
    <source>
        <dbReference type="Google" id="ProtNLM"/>
    </source>
</evidence>
<evidence type="ECO:0000259" key="8">
    <source>
        <dbReference type="PROSITE" id="PS50893"/>
    </source>
</evidence>
<keyword evidence="3" id="KW-0547">Nucleotide-binding</keyword>
<evidence type="ECO:0000256" key="1">
    <source>
        <dbReference type="ARBA" id="ARBA00004651"/>
    </source>
</evidence>
<dbReference type="PROSITE" id="PS50929">
    <property type="entry name" value="ABC_TM1F"/>
    <property type="match status" value="1"/>
</dbReference>
<evidence type="ECO:0000256" key="2">
    <source>
        <dbReference type="ARBA" id="ARBA00022692"/>
    </source>
</evidence>
<dbReference type="OrthoDB" id="9787557at2"/>
<evidence type="ECO:0000313" key="10">
    <source>
        <dbReference type="EMBL" id="ONG58016.1"/>
    </source>
</evidence>
<dbReference type="Gene3D" id="3.40.50.300">
    <property type="entry name" value="P-loop containing nucleotide triphosphate hydrolases"/>
    <property type="match status" value="1"/>
</dbReference>
<dbReference type="InterPro" id="IPR036640">
    <property type="entry name" value="ABC1_TM_sf"/>
</dbReference>
<feature type="transmembrane region" description="Helical" evidence="7">
    <location>
        <begin position="353"/>
        <end position="370"/>
    </location>
</feature>
<evidence type="ECO:0000256" key="6">
    <source>
        <dbReference type="ARBA" id="ARBA00023136"/>
    </source>
</evidence>
<proteinExistence type="predicted"/>
<dbReference type="GO" id="GO:0005524">
    <property type="term" value="F:ATP binding"/>
    <property type="evidence" value="ECO:0007669"/>
    <property type="project" value="UniProtKB-KW"/>
</dbReference>
<name>A0A1V2H6Y5_9PROT</name>
<evidence type="ECO:0000256" key="4">
    <source>
        <dbReference type="ARBA" id="ARBA00022840"/>
    </source>
</evidence>
<dbReference type="PANTHER" id="PTHR24221:SF654">
    <property type="entry name" value="ATP-BINDING CASSETTE SUB-FAMILY B MEMBER 6"/>
    <property type="match status" value="1"/>
</dbReference>
<comment type="caution">
    <text evidence="10">The sequence shown here is derived from an EMBL/GenBank/DDBJ whole genome shotgun (WGS) entry which is preliminary data.</text>
</comment>
<keyword evidence="4" id="KW-0067">ATP-binding</keyword>
<keyword evidence="6 7" id="KW-0472">Membrane</keyword>
<dbReference type="EMBL" id="MLCO01000023">
    <property type="protein sequence ID" value="ONG58016.1"/>
    <property type="molecule type" value="Genomic_DNA"/>
</dbReference>
<dbReference type="Pfam" id="PF00005">
    <property type="entry name" value="ABC_tran"/>
    <property type="match status" value="1"/>
</dbReference>
<dbReference type="InterPro" id="IPR003593">
    <property type="entry name" value="AAA+_ATPase"/>
</dbReference>
<feature type="transmembrane region" description="Helical" evidence="7">
    <location>
        <begin position="316"/>
        <end position="341"/>
    </location>
</feature>
<dbReference type="SMART" id="SM00382">
    <property type="entry name" value="AAA"/>
    <property type="match status" value="1"/>
</dbReference>
<dbReference type="PANTHER" id="PTHR24221">
    <property type="entry name" value="ATP-BINDING CASSETTE SUB-FAMILY B"/>
    <property type="match status" value="1"/>
</dbReference>
<organism evidence="10 11">
    <name type="scientific">Teichococcus deserti</name>
    <dbReference type="NCBI Taxonomy" id="1817963"/>
    <lineage>
        <taxon>Bacteria</taxon>
        <taxon>Pseudomonadati</taxon>
        <taxon>Pseudomonadota</taxon>
        <taxon>Alphaproteobacteria</taxon>
        <taxon>Acetobacterales</taxon>
        <taxon>Roseomonadaceae</taxon>
        <taxon>Roseomonas</taxon>
    </lineage>
</organism>
<dbReference type="Pfam" id="PF00664">
    <property type="entry name" value="ABC_membrane"/>
    <property type="match status" value="1"/>
</dbReference>
<evidence type="ECO:0000256" key="5">
    <source>
        <dbReference type="ARBA" id="ARBA00022989"/>
    </source>
</evidence>
<dbReference type="RefSeq" id="WP_076956018.1">
    <property type="nucleotide sequence ID" value="NZ_MLCO01000023.1"/>
</dbReference>
<gene>
    <name evidence="10" type="ORF">BKE38_03605</name>
</gene>
<dbReference type="Gene3D" id="1.20.1560.10">
    <property type="entry name" value="ABC transporter type 1, transmembrane domain"/>
    <property type="match status" value="1"/>
</dbReference>
<dbReference type="GO" id="GO:0016887">
    <property type="term" value="F:ATP hydrolysis activity"/>
    <property type="evidence" value="ECO:0007669"/>
    <property type="project" value="InterPro"/>
</dbReference>
<dbReference type="PROSITE" id="PS50893">
    <property type="entry name" value="ABC_TRANSPORTER_2"/>
    <property type="match status" value="1"/>
</dbReference>
<protein>
    <recommendedName>
        <fullName evidence="12">NHLP bacteriocin export ABC transporter permease/ATPase subunit</fullName>
    </recommendedName>
</protein>
<dbReference type="InterPro" id="IPR017871">
    <property type="entry name" value="ABC_transporter-like_CS"/>
</dbReference>
<dbReference type="InterPro" id="IPR011527">
    <property type="entry name" value="ABC1_TM_dom"/>
</dbReference>
<keyword evidence="11" id="KW-1185">Reference proteome</keyword>
<feature type="transmembrane region" description="Helical" evidence="7">
    <location>
        <begin position="456"/>
        <end position="476"/>
    </location>
</feature>
<dbReference type="CDD" id="cd03228">
    <property type="entry name" value="ABCC_MRP_Like"/>
    <property type="match status" value="1"/>
</dbReference>
<dbReference type="PROSITE" id="PS00211">
    <property type="entry name" value="ABC_TRANSPORTER_1"/>
    <property type="match status" value="1"/>
</dbReference>
<evidence type="ECO:0000256" key="3">
    <source>
        <dbReference type="ARBA" id="ARBA00022741"/>
    </source>
</evidence>
<dbReference type="SUPFAM" id="SSF52540">
    <property type="entry name" value="P-loop containing nucleoside triphosphate hydrolases"/>
    <property type="match status" value="1"/>
</dbReference>
<dbReference type="AlphaFoldDB" id="A0A1V2H6Y5"/>
<comment type="subcellular location">
    <subcellularLocation>
        <location evidence="1">Cell membrane</location>
        <topology evidence="1">Multi-pass membrane protein</topology>
    </subcellularLocation>
</comment>
<keyword evidence="5 7" id="KW-1133">Transmembrane helix</keyword>